<evidence type="ECO:0000313" key="1">
    <source>
        <dbReference type="EMBL" id="KAJ7529396.1"/>
    </source>
</evidence>
<protein>
    <submittedName>
        <fullName evidence="1">Uncharacterized protein</fullName>
    </submittedName>
</protein>
<proteinExistence type="predicted"/>
<sequence>MAPVEQESRLAAIKRQGTELLTSRAHINNCPALLSVISSSFSSESVAPSHSECISEAIRSLQAFFVPLFRSGELTSSARKRARHDLVCQDGGSTLVGGGEVDNLAVTRNLVKEEKAEAIYKVWVWDKYKEFVEALLQVLHQHVEFPSLQSAAMSALMEFVRLENMGEFNNILYLKLCATLVHTGGFNKDILGILLSHYLKCLDVCYFTSCNMERLASQIKSKQAKGDGSILGGADEDEDLGSTSVETSIQNIYYILSLLPSTCADEGNKCSEEVWIEGYGQKEEKPQKDPSKSMQHDKVLSQLHKFIIPNLSSPILLSDFLTKSYNLGGLISVMALNGLFILISKYGLEYPDFYNKLYALLEPSIFVAKHRARFFELLDTCLKSSHLPAYLAAAFAKKLGRIALFAPPAGGLVAVAIIHNLLRRHPSINCLVHRHGNAQPEPLNAITQDSKLELDGEVEAQLSEVESEKNVMGKLGADPFKATESDTASCDALKSSLWEIETLRRHYCPAVSRFVSSLETDLTVRSETTEVAVGDFSSGSYSTIFSEEVGKRLKLVPLAFYETIPSSLFPEQQQTSPALNDSSDCDFLGWNFTESVTPEHEFSGGNTEKSCTKQAVYRSEENNQITAKNEEIENIPGGRHSPRNNCKKDDSNSEPDVVKKILSAPLRKKKRVAL</sequence>
<keyword evidence="2" id="KW-1185">Reference proteome</keyword>
<organism evidence="1 2">
    <name type="scientific">Diphasiastrum complanatum</name>
    <name type="common">Issler's clubmoss</name>
    <name type="synonym">Lycopodium complanatum</name>
    <dbReference type="NCBI Taxonomy" id="34168"/>
    <lineage>
        <taxon>Eukaryota</taxon>
        <taxon>Viridiplantae</taxon>
        <taxon>Streptophyta</taxon>
        <taxon>Embryophyta</taxon>
        <taxon>Tracheophyta</taxon>
        <taxon>Lycopodiopsida</taxon>
        <taxon>Lycopodiales</taxon>
        <taxon>Lycopodiaceae</taxon>
        <taxon>Lycopodioideae</taxon>
        <taxon>Diphasiastrum</taxon>
    </lineage>
</organism>
<reference evidence="2" key="1">
    <citation type="journal article" date="2024" name="Proc. Natl. Acad. Sci. U.S.A.">
        <title>Extraordinary preservation of gene collinearity over three hundred million years revealed in homosporous lycophytes.</title>
        <authorList>
            <person name="Li C."/>
            <person name="Wickell D."/>
            <person name="Kuo L.Y."/>
            <person name="Chen X."/>
            <person name="Nie B."/>
            <person name="Liao X."/>
            <person name="Peng D."/>
            <person name="Ji J."/>
            <person name="Jenkins J."/>
            <person name="Williams M."/>
            <person name="Shu S."/>
            <person name="Plott C."/>
            <person name="Barry K."/>
            <person name="Rajasekar S."/>
            <person name="Grimwood J."/>
            <person name="Han X."/>
            <person name="Sun S."/>
            <person name="Hou Z."/>
            <person name="He W."/>
            <person name="Dai G."/>
            <person name="Sun C."/>
            <person name="Schmutz J."/>
            <person name="Leebens-Mack J.H."/>
            <person name="Li F.W."/>
            <person name="Wang L."/>
        </authorList>
    </citation>
    <scope>NUCLEOTIDE SEQUENCE [LARGE SCALE GENOMIC DNA]</scope>
    <source>
        <strain evidence="2">cv. PW_Plant_1</strain>
    </source>
</reference>
<comment type="caution">
    <text evidence="1">The sequence shown here is derived from an EMBL/GenBank/DDBJ whole genome shotgun (WGS) entry which is preliminary data.</text>
</comment>
<accession>A0ACC2BI39</accession>
<dbReference type="EMBL" id="CM055106">
    <property type="protein sequence ID" value="KAJ7529396.1"/>
    <property type="molecule type" value="Genomic_DNA"/>
</dbReference>
<dbReference type="Proteomes" id="UP001162992">
    <property type="component" value="Chromosome 15"/>
</dbReference>
<name>A0ACC2BI39_DIPCM</name>
<evidence type="ECO:0000313" key="2">
    <source>
        <dbReference type="Proteomes" id="UP001162992"/>
    </source>
</evidence>
<gene>
    <name evidence="1" type="ORF">O6H91_15G047800</name>
</gene>